<name>A0A1F7TLA2_9BACT</name>
<evidence type="ECO:0000313" key="1">
    <source>
        <dbReference type="EMBL" id="OGL66751.1"/>
    </source>
</evidence>
<proteinExistence type="predicted"/>
<dbReference type="STRING" id="1802385.A2856_03225"/>
<dbReference type="Proteomes" id="UP000177885">
    <property type="component" value="Unassembled WGS sequence"/>
</dbReference>
<accession>A0A1F7TLA2</accession>
<comment type="caution">
    <text evidence="1">The sequence shown here is derived from an EMBL/GenBank/DDBJ whole genome shotgun (WGS) entry which is preliminary data.</text>
</comment>
<dbReference type="EMBL" id="MGDT01000006">
    <property type="protein sequence ID" value="OGL66751.1"/>
    <property type="molecule type" value="Genomic_DNA"/>
</dbReference>
<gene>
    <name evidence="1" type="ORF">A2856_03225</name>
</gene>
<organism evidence="1 2">
    <name type="scientific">Candidatus Uhrbacteria bacterium RIFCSPHIGHO2_01_FULL_63_20</name>
    <dbReference type="NCBI Taxonomy" id="1802385"/>
    <lineage>
        <taxon>Bacteria</taxon>
        <taxon>Candidatus Uhriibacteriota</taxon>
    </lineage>
</organism>
<protein>
    <submittedName>
        <fullName evidence="1">Uncharacterized protein</fullName>
    </submittedName>
</protein>
<sequence length="82" mass="9786">MHETCDDPIDVVVSFTDGRVTPRRLRWRGREYAVERVNLIHATNEGERRVFYFSVSDRNHDFKLRLDTEALQWKMVELYADG</sequence>
<evidence type="ECO:0000313" key="2">
    <source>
        <dbReference type="Proteomes" id="UP000177885"/>
    </source>
</evidence>
<dbReference type="AlphaFoldDB" id="A0A1F7TLA2"/>
<reference evidence="1 2" key="1">
    <citation type="journal article" date="2016" name="Nat. Commun.">
        <title>Thousands of microbial genomes shed light on interconnected biogeochemical processes in an aquifer system.</title>
        <authorList>
            <person name="Anantharaman K."/>
            <person name="Brown C.T."/>
            <person name="Hug L.A."/>
            <person name="Sharon I."/>
            <person name="Castelle C.J."/>
            <person name="Probst A.J."/>
            <person name="Thomas B.C."/>
            <person name="Singh A."/>
            <person name="Wilkins M.J."/>
            <person name="Karaoz U."/>
            <person name="Brodie E.L."/>
            <person name="Williams K.H."/>
            <person name="Hubbard S.S."/>
            <person name="Banfield J.F."/>
        </authorList>
    </citation>
    <scope>NUCLEOTIDE SEQUENCE [LARGE SCALE GENOMIC DNA]</scope>
</reference>